<dbReference type="PANTHER" id="PTHR36030">
    <property type="entry name" value="CALMODULIN-BINDING DOMAIN-CONTAINING PROTEIN"/>
    <property type="match status" value="1"/>
</dbReference>
<reference evidence="1 3" key="1">
    <citation type="journal article" date="2012" name="Nature">
        <title>Repeated polyploidization of Gossypium genomes and the evolution of spinnable cotton fibres.</title>
        <authorList>
            <person name="Paterson A.H."/>
            <person name="Wendel J.F."/>
            <person name="Gundlach H."/>
            <person name="Guo H."/>
            <person name="Jenkins J."/>
            <person name="Jin D."/>
            <person name="Llewellyn D."/>
            <person name="Showmaker K.C."/>
            <person name="Shu S."/>
            <person name="Udall J."/>
            <person name="Yoo M.J."/>
            <person name="Byers R."/>
            <person name="Chen W."/>
            <person name="Doron-Faigenboim A."/>
            <person name="Duke M.V."/>
            <person name="Gong L."/>
            <person name="Grimwood J."/>
            <person name="Grover C."/>
            <person name="Grupp K."/>
            <person name="Hu G."/>
            <person name="Lee T.H."/>
            <person name="Li J."/>
            <person name="Lin L."/>
            <person name="Liu T."/>
            <person name="Marler B.S."/>
            <person name="Page J.T."/>
            <person name="Roberts A.W."/>
            <person name="Romanel E."/>
            <person name="Sanders W.S."/>
            <person name="Szadkowski E."/>
            <person name="Tan X."/>
            <person name="Tang H."/>
            <person name="Xu C."/>
            <person name="Wang J."/>
            <person name="Wang Z."/>
            <person name="Zhang D."/>
            <person name="Zhang L."/>
            <person name="Ashrafi H."/>
            <person name="Bedon F."/>
            <person name="Bowers J.E."/>
            <person name="Brubaker C.L."/>
            <person name="Chee P.W."/>
            <person name="Das S."/>
            <person name="Gingle A.R."/>
            <person name="Haigler C.H."/>
            <person name="Harker D."/>
            <person name="Hoffmann L.V."/>
            <person name="Hovav R."/>
            <person name="Jones D.C."/>
            <person name="Lemke C."/>
            <person name="Mansoor S."/>
            <person name="ur Rahman M."/>
            <person name="Rainville L.N."/>
            <person name="Rambani A."/>
            <person name="Reddy U.K."/>
            <person name="Rong J.K."/>
            <person name="Saranga Y."/>
            <person name="Scheffler B.E."/>
            <person name="Scheffler J.A."/>
            <person name="Stelly D.M."/>
            <person name="Triplett B.A."/>
            <person name="Van Deynze A."/>
            <person name="Vaslin M.F."/>
            <person name="Waghmare V.N."/>
            <person name="Walford S.A."/>
            <person name="Wright R.J."/>
            <person name="Zaki E.A."/>
            <person name="Zhang T."/>
            <person name="Dennis E.S."/>
            <person name="Mayer K.F."/>
            <person name="Peterson D.G."/>
            <person name="Rokhsar D.S."/>
            <person name="Wang X."/>
            <person name="Schmutz J."/>
        </authorList>
    </citation>
    <scope>NUCLEOTIDE SEQUENCE [LARGE SCALE GENOMIC DNA]</scope>
</reference>
<dbReference type="Gramene" id="KJB34009">
    <property type="protein sequence ID" value="KJB34009"/>
    <property type="gene ID" value="B456_006G043500"/>
</dbReference>
<proteinExistence type="predicted"/>
<evidence type="ECO:0000313" key="4">
    <source>
        <dbReference type="Proteomes" id="UP000593578"/>
    </source>
</evidence>
<accession>A0A0D2RQC8</accession>
<dbReference type="KEGG" id="gra:105798465"/>
<reference evidence="2 4" key="2">
    <citation type="journal article" date="2019" name="Genome Biol. Evol.">
        <title>Insights into the evolution of the New World diploid cottons (Gossypium, subgenus Houzingenia) based on genome sequencing.</title>
        <authorList>
            <person name="Grover C.E."/>
            <person name="Arick M.A. 2nd"/>
            <person name="Thrash A."/>
            <person name="Conover J.L."/>
            <person name="Sanders W.S."/>
            <person name="Peterson D.G."/>
            <person name="Frelichowski J.E."/>
            <person name="Scheffler J.A."/>
            <person name="Scheffler B.E."/>
            <person name="Wendel J.F."/>
        </authorList>
    </citation>
    <scope>NUCLEOTIDE SEQUENCE [LARGE SCALE GENOMIC DNA]</scope>
    <source>
        <strain evidence="2">8</strain>
        <tissue evidence="2">Leaf</tissue>
    </source>
</reference>
<evidence type="ECO:0000313" key="2">
    <source>
        <dbReference type="EMBL" id="MBA0587173.1"/>
    </source>
</evidence>
<dbReference type="EMBL" id="JABEZZ010000006">
    <property type="protein sequence ID" value="MBA0587173.1"/>
    <property type="molecule type" value="Genomic_DNA"/>
</dbReference>
<dbReference type="Proteomes" id="UP000593578">
    <property type="component" value="Unassembled WGS sequence"/>
</dbReference>
<dbReference type="AlphaFoldDB" id="A0A0D2RQC8"/>
<dbReference type="PANTHER" id="PTHR36030:SF3">
    <property type="match status" value="1"/>
</dbReference>
<dbReference type="eggNOG" id="ENOG502S4KG">
    <property type="taxonomic scope" value="Eukaryota"/>
</dbReference>
<name>A0A0D2RQC8_GOSRA</name>
<dbReference type="EMBL" id="CM001745">
    <property type="protein sequence ID" value="KJB34009.1"/>
    <property type="molecule type" value="Genomic_DNA"/>
</dbReference>
<keyword evidence="3" id="KW-1185">Reference proteome</keyword>
<dbReference type="OrthoDB" id="911847at2759"/>
<protein>
    <submittedName>
        <fullName evidence="1">Uncharacterized protein</fullName>
    </submittedName>
</protein>
<reference evidence="2" key="3">
    <citation type="submission" date="2020-04" db="EMBL/GenBank/DDBJ databases">
        <authorList>
            <person name="Grover C.E."/>
            <person name="Arick M.A. II"/>
            <person name="Thrash A."/>
            <person name="Conover J.L."/>
            <person name="Sanders W.S."/>
            <person name="Peterson D.G."/>
            <person name="Scheffler J.A."/>
            <person name="Scheffler B.E."/>
            <person name="Wendel J.F."/>
        </authorList>
    </citation>
    <scope>NUCLEOTIDE SEQUENCE</scope>
    <source>
        <strain evidence="2">8</strain>
        <tissue evidence="2">Leaf</tissue>
    </source>
</reference>
<gene>
    <name evidence="1" type="ORF">B456_006G043500</name>
    <name evidence="2" type="ORF">Gorai_000307</name>
</gene>
<evidence type="ECO:0000313" key="3">
    <source>
        <dbReference type="Proteomes" id="UP000032304"/>
    </source>
</evidence>
<dbReference type="OMA" id="NVHYTSS"/>
<sequence length="119" mass="13511">MESNRKHRGFIKSKLTPFYRAAKPALSAMPYTTKVKPNQASSTTASLSFHDYKISQPKQVSFFVPAADKKRENLSQIDTFFGFAGDEAVDIKASTYISSVQERFKLERNSEQVMLQETH</sequence>
<organism evidence="1 3">
    <name type="scientific">Gossypium raimondii</name>
    <name type="common">Peruvian cotton</name>
    <name type="synonym">Gossypium klotzschianum subsp. raimondii</name>
    <dbReference type="NCBI Taxonomy" id="29730"/>
    <lineage>
        <taxon>Eukaryota</taxon>
        <taxon>Viridiplantae</taxon>
        <taxon>Streptophyta</taxon>
        <taxon>Embryophyta</taxon>
        <taxon>Tracheophyta</taxon>
        <taxon>Spermatophyta</taxon>
        <taxon>Magnoliopsida</taxon>
        <taxon>eudicotyledons</taxon>
        <taxon>Gunneridae</taxon>
        <taxon>Pentapetalae</taxon>
        <taxon>rosids</taxon>
        <taxon>malvids</taxon>
        <taxon>Malvales</taxon>
        <taxon>Malvaceae</taxon>
        <taxon>Malvoideae</taxon>
        <taxon>Gossypium</taxon>
    </lineage>
</organism>
<evidence type="ECO:0000313" key="1">
    <source>
        <dbReference type="EMBL" id="KJB34009.1"/>
    </source>
</evidence>
<dbReference type="Proteomes" id="UP000032304">
    <property type="component" value="Chromosome 6"/>
</dbReference>